<reference evidence="1" key="1">
    <citation type="journal article" date="2021" name="Proc. Natl. Acad. Sci. U.S.A.">
        <title>A Catalog of Tens of Thousands of Viruses from Human Metagenomes Reveals Hidden Associations with Chronic Diseases.</title>
        <authorList>
            <person name="Tisza M.J."/>
            <person name="Buck C.B."/>
        </authorList>
    </citation>
    <scope>NUCLEOTIDE SEQUENCE</scope>
    <source>
        <strain evidence="1">CtNQV2</strain>
    </source>
</reference>
<organism evidence="1">
    <name type="scientific">Myoviridae sp. ctNQV2</name>
    <dbReference type="NCBI Taxonomy" id="2827683"/>
    <lineage>
        <taxon>Viruses</taxon>
        <taxon>Duplodnaviria</taxon>
        <taxon>Heunggongvirae</taxon>
        <taxon>Uroviricota</taxon>
        <taxon>Caudoviricetes</taxon>
    </lineage>
</organism>
<protein>
    <submittedName>
        <fullName evidence="1">Uncharacterized protein</fullName>
    </submittedName>
</protein>
<name>A0A8S5RZ91_9CAUD</name>
<sequence>MRKLIGTIVVILLIIVGFTGVNLKVNGTAFKIPPYIKNVVTDKKKMEEAKKVFNTAKEKLSDEIKDEK</sequence>
<evidence type="ECO:0000313" key="1">
    <source>
        <dbReference type="EMBL" id="DAF43827.1"/>
    </source>
</evidence>
<proteinExistence type="predicted"/>
<dbReference type="EMBL" id="BK032510">
    <property type="protein sequence ID" value="DAF43827.1"/>
    <property type="molecule type" value="Genomic_DNA"/>
</dbReference>
<accession>A0A8S5RZ91</accession>